<feature type="transmembrane region" description="Helical" evidence="3">
    <location>
        <begin position="286"/>
        <end position="308"/>
    </location>
</feature>
<evidence type="ECO:0000256" key="2">
    <source>
        <dbReference type="ARBA" id="ARBA00023136"/>
    </source>
</evidence>
<dbReference type="InterPro" id="IPR050768">
    <property type="entry name" value="UPF0353/GerABKA_families"/>
</dbReference>
<reference evidence="4" key="1">
    <citation type="submission" date="2022-12" db="EMBL/GenBank/DDBJ databases">
        <authorList>
            <person name="Wang J."/>
        </authorList>
    </citation>
    <scope>NUCLEOTIDE SEQUENCE</scope>
    <source>
        <strain evidence="4">HY-45-18</strain>
    </source>
</reference>
<dbReference type="Pfam" id="PF03323">
    <property type="entry name" value="GerA"/>
    <property type="match status" value="1"/>
</dbReference>
<protein>
    <submittedName>
        <fullName evidence="4">Spore germination protein</fullName>
    </submittedName>
</protein>
<dbReference type="Proteomes" id="UP001078443">
    <property type="component" value="Unassembled WGS sequence"/>
</dbReference>
<dbReference type="PIRSF" id="PIRSF005690">
    <property type="entry name" value="GerBA"/>
    <property type="match status" value="1"/>
</dbReference>
<proteinExistence type="inferred from homology"/>
<keyword evidence="3" id="KW-0812">Transmembrane</keyword>
<keyword evidence="3" id="KW-1133">Transmembrane helix</keyword>
<feature type="transmembrane region" description="Helical" evidence="3">
    <location>
        <begin position="380"/>
        <end position="400"/>
    </location>
</feature>
<dbReference type="InterPro" id="IPR004995">
    <property type="entry name" value="Spore_Ger"/>
</dbReference>
<keyword evidence="2 3" id="KW-0472">Membrane</keyword>
<evidence type="ECO:0000256" key="3">
    <source>
        <dbReference type="SAM" id="Phobius"/>
    </source>
</evidence>
<gene>
    <name evidence="4" type="ORF">OW763_01950</name>
</gene>
<name>A0ABT4CWC4_9CLOT</name>
<evidence type="ECO:0000313" key="5">
    <source>
        <dbReference type="Proteomes" id="UP001078443"/>
    </source>
</evidence>
<dbReference type="EMBL" id="JAPQER010000001">
    <property type="protein sequence ID" value="MCY6483117.1"/>
    <property type="molecule type" value="Genomic_DNA"/>
</dbReference>
<evidence type="ECO:0000256" key="1">
    <source>
        <dbReference type="ARBA" id="ARBA00005278"/>
    </source>
</evidence>
<dbReference type="PANTHER" id="PTHR22550:SF16">
    <property type="entry name" value="SPORE GERMINATION PROTEIN"/>
    <property type="match status" value="1"/>
</dbReference>
<dbReference type="PANTHER" id="PTHR22550">
    <property type="entry name" value="SPORE GERMINATION PROTEIN"/>
    <property type="match status" value="1"/>
</dbReference>
<accession>A0ABT4CWC4</accession>
<feature type="transmembrane region" description="Helical" evidence="3">
    <location>
        <begin position="412"/>
        <end position="436"/>
    </location>
</feature>
<evidence type="ECO:0000313" key="4">
    <source>
        <dbReference type="EMBL" id="MCY6483117.1"/>
    </source>
</evidence>
<sequence length="496" mass="56108">MLNNIEEKINFIFNKTGINCPINIKKFYIGKSPKLLACIIYIENLSDKDIINRDILTHLMFKIDEEIIIDKTTAEYICRKYIPMSSTIVKDDLNAAVDAIKVGKAVILIDGLKEFIISDTVGGEHRNISDSLNESAIRGSREGFVENIQTNISILRRKIKDKNLSMETYEIGRRSQTDLVIMYIDDIVDKDILCEVRRRLKAIDIDSINDTGMLEQYIEDHPYSPFPQVFGTERPDIVKANLMEGKIAILLNGTPHVITVPALFIEFFQAVEDYHERTLVSSFSRILRTLATFIIIIIAPTYLTLISYNVELIPVKFITPIIESRKGIALSPILEILSMELVVEFLREGGLRLPPKIAGTLSIVGGIIIGNTAVESKVVSPSTLLIVGIGVISTFLIPNYEMSLSIRFIRFPMIFLANAMGFLGIISGLFFLLIILSSMKSFGVSYFSINSSDLKDIFIRAPLWYMNKTPKSVPNNNPIRQTNFRKKLWRKNNKNE</sequence>
<organism evidence="4 5">
    <name type="scientific">Clostridium aestuarii</name>
    <dbReference type="NCBI Taxonomy" id="338193"/>
    <lineage>
        <taxon>Bacteria</taxon>
        <taxon>Bacillati</taxon>
        <taxon>Bacillota</taxon>
        <taxon>Clostridia</taxon>
        <taxon>Eubacteriales</taxon>
        <taxon>Clostridiaceae</taxon>
        <taxon>Clostridium</taxon>
    </lineage>
</organism>
<dbReference type="RefSeq" id="WP_268039377.1">
    <property type="nucleotide sequence ID" value="NZ_JAPQER010000001.1"/>
</dbReference>
<comment type="caution">
    <text evidence="4">The sequence shown here is derived from an EMBL/GenBank/DDBJ whole genome shotgun (WGS) entry which is preliminary data.</text>
</comment>
<comment type="similarity">
    <text evidence="1">Belongs to the GerABKA family.</text>
</comment>
<keyword evidence="5" id="KW-1185">Reference proteome</keyword>